<proteinExistence type="predicted"/>
<dbReference type="HOGENOM" id="CLU_3314779_0_0_10"/>
<reference evidence="1" key="1">
    <citation type="submission" date="2011-01" db="EMBL/GenBank/DDBJ databases">
        <authorList>
            <person name="Muzny D."/>
            <person name="Qin X."/>
            <person name="Buhay C."/>
            <person name="Dugan-Rocha S."/>
            <person name="Ding Y."/>
            <person name="Chen G."/>
            <person name="Hawes A."/>
            <person name="Holder M."/>
            <person name="Jhangiani S."/>
            <person name="Johnson A."/>
            <person name="Khan Z."/>
            <person name="Li Z."/>
            <person name="Liu W."/>
            <person name="Liu X."/>
            <person name="Perez L."/>
            <person name="Shen H."/>
            <person name="Wang Q."/>
            <person name="Watt J."/>
            <person name="Xi L."/>
            <person name="Xin Y."/>
            <person name="Zhou J."/>
            <person name="Deng J."/>
            <person name="Jiang H."/>
            <person name="Liu Y."/>
            <person name="Qu J."/>
            <person name="Song X.-Z."/>
            <person name="Zhang L."/>
            <person name="Villasana D."/>
            <person name="Johnson A."/>
            <person name="Liu J."/>
            <person name="Liyanage D."/>
            <person name="Lorensuhewa L."/>
            <person name="Robinson T."/>
            <person name="Song A."/>
            <person name="Song B.-B."/>
            <person name="Dinh H."/>
            <person name="Thornton R."/>
            <person name="Coyle M."/>
            <person name="Francisco L."/>
            <person name="Jackson L."/>
            <person name="Javaid M."/>
            <person name="Korchina V."/>
            <person name="Kovar C."/>
            <person name="Mata R."/>
            <person name="Mathew T."/>
            <person name="Ngo R."/>
            <person name="Nguyen L."/>
            <person name="Nguyen N."/>
            <person name="Okwuonu G."/>
            <person name="Ongeri F."/>
            <person name="Pham C."/>
            <person name="Simmons D."/>
            <person name="Wilczek-Boney K."/>
            <person name="Hale W."/>
            <person name="Jakkamsetti A."/>
            <person name="Pham P."/>
            <person name="Ruth R."/>
            <person name="San Lucas F."/>
            <person name="Warren J."/>
            <person name="Zhang J."/>
            <person name="Zhao Z."/>
            <person name="Zhou C."/>
            <person name="Zhu D."/>
            <person name="Lee S."/>
            <person name="Bess C."/>
            <person name="Blankenburg K."/>
            <person name="Forbes L."/>
            <person name="Fu Q."/>
            <person name="Gubbala S."/>
            <person name="Hirani K."/>
            <person name="Jayaseelan J.C."/>
            <person name="Lara F."/>
            <person name="Munidasa M."/>
            <person name="Palculict T."/>
            <person name="Patil S."/>
            <person name="Pu L.-L."/>
            <person name="Saada N."/>
            <person name="Tang L."/>
            <person name="Weissenberger G."/>
            <person name="Zhu Y."/>
            <person name="Hemphill L."/>
            <person name="Shang Y."/>
            <person name="Youmans B."/>
            <person name="Ayvaz T."/>
            <person name="Ross M."/>
            <person name="Santibanez J."/>
            <person name="Aqrawi P."/>
            <person name="Gross S."/>
            <person name="Joshi V."/>
            <person name="Fowler G."/>
            <person name="Nazareth L."/>
            <person name="Reid J."/>
            <person name="Worley K."/>
            <person name="Petrosino J."/>
            <person name="Highlander S."/>
            <person name="Gibbs R."/>
        </authorList>
    </citation>
    <scope>NUCLEOTIDE SEQUENCE [LARGE SCALE GENOMIC DNA]</scope>
    <source>
        <strain evidence="1">ATCC 33269</strain>
    </source>
</reference>
<name>E7RPD6_9BACT</name>
<evidence type="ECO:0000313" key="1">
    <source>
        <dbReference type="EMBL" id="EFZ37579.1"/>
    </source>
</evidence>
<dbReference type="AlphaFoldDB" id="E7RPD6"/>
<dbReference type="Proteomes" id="UP000005580">
    <property type="component" value="Unassembled WGS sequence"/>
</dbReference>
<accession>E7RPD6</accession>
<gene>
    <name evidence="1" type="ORF">HMPREF0663_11037</name>
</gene>
<organism evidence="1 2">
    <name type="scientific">Hoylesella oralis ATCC 33269</name>
    <dbReference type="NCBI Taxonomy" id="873533"/>
    <lineage>
        <taxon>Bacteria</taxon>
        <taxon>Pseudomonadati</taxon>
        <taxon>Bacteroidota</taxon>
        <taxon>Bacteroidia</taxon>
        <taxon>Bacteroidales</taxon>
        <taxon>Prevotellaceae</taxon>
        <taxon>Hoylesella</taxon>
    </lineage>
</organism>
<evidence type="ECO:0000313" key="2">
    <source>
        <dbReference type="Proteomes" id="UP000005580"/>
    </source>
</evidence>
<keyword evidence="2" id="KW-1185">Reference proteome</keyword>
<comment type="caution">
    <text evidence="1">The sequence shown here is derived from an EMBL/GenBank/DDBJ whole genome shotgun (WGS) entry which is preliminary data.</text>
</comment>
<dbReference type="EMBL" id="AEPE02000003">
    <property type="protein sequence ID" value="EFZ37579.1"/>
    <property type="molecule type" value="Genomic_DNA"/>
</dbReference>
<protein>
    <submittedName>
        <fullName evidence="1">Uncharacterized protein</fullName>
    </submittedName>
</protein>
<sequence length="39" mass="4719">MLILWLENLGNFQRNTENAYGSPRIKAWAVNRILYFRYS</sequence>